<evidence type="ECO:0000256" key="1">
    <source>
        <dbReference type="SAM" id="MobiDB-lite"/>
    </source>
</evidence>
<evidence type="ECO:0000313" key="2">
    <source>
        <dbReference type="EMBL" id="GMG28248.1"/>
    </source>
</evidence>
<reference evidence="2" key="1">
    <citation type="submission" date="2023-04" db="EMBL/GenBank/DDBJ databases">
        <title>Aspergillus oryzae NBRC 4228.</title>
        <authorList>
            <person name="Ichikawa N."/>
            <person name="Sato H."/>
            <person name="Tonouchi N."/>
        </authorList>
    </citation>
    <scope>NUCLEOTIDE SEQUENCE</scope>
    <source>
        <strain evidence="2">NBRC 4228</strain>
    </source>
</reference>
<feature type="compositionally biased region" description="Polar residues" evidence="1">
    <location>
        <begin position="98"/>
        <end position="108"/>
    </location>
</feature>
<dbReference type="AlphaFoldDB" id="A0AAN4YJP4"/>
<evidence type="ECO:0000313" key="3">
    <source>
        <dbReference type="Proteomes" id="UP001165205"/>
    </source>
</evidence>
<feature type="compositionally biased region" description="Basic and acidic residues" evidence="1">
    <location>
        <begin position="82"/>
        <end position="95"/>
    </location>
</feature>
<name>A0AAN4YJP4_ASPOZ</name>
<proteinExistence type="predicted"/>
<feature type="region of interest" description="Disordered" evidence="1">
    <location>
        <begin position="64"/>
        <end position="108"/>
    </location>
</feature>
<protein>
    <submittedName>
        <fullName evidence="2">Unnamed protein product</fullName>
    </submittedName>
</protein>
<gene>
    <name evidence="2" type="ORF">Aory04_000471200</name>
</gene>
<organism evidence="2 3">
    <name type="scientific">Aspergillus oryzae</name>
    <name type="common">Yellow koji mold</name>
    <dbReference type="NCBI Taxonomy" id="5062"/>
    <lineage>
        <taxon>Eukaryota</taxon>
        <taxon>Fungi</taxon>
        <taxon>Dikarya</taxon>
        <taxon>Ascomycota</taxon>
        <taxon>Pezizomycotina</taxon>
        <taxon>Eurotiomycetes</taxon>
        <taxon>Eurotiomycetidae</taxon>
        <taxon>Eurotiales</taxon>
        <taxon>Aspergillaceae</taxon>
        <taxon>Aspergillus</taxon>
        <taxon>Aspergillus subgen. Circumdati</taxon>
    </lineage>
</organism>
<dbReference type="Proteomes" id="UP001165205">
    <property type="component" value="Unassembled WGS sequence"/>
</dbReference>
<comment type="caution">
    <text evidence="2">The sequence shown here is derived from an EMBL/GenBank/DDBJ whole genome shotgun (WGS) entry which is preliminary data.</text>
</comment>
<dbReference type="EMBL" id="BSYA01000043">
    <property type="protein sequence ID" value="GMG28248.1"/>
    <property type="molecule type" value="Genomic_DNA"/>
</dbReference>
<accession>A0AAN4YJP4</accession>
<sequence>MVLGPLLRLKVFYGSSVHKTINSVDILVAFLEECHPEDPSTGTTAVVSRYSTFAKRSLVPLKMNEDDEEEDSDIKIQTDLISEGRETGDNKRDPKIIQASNSQSGYHI</sequence>